<proteinExistence type="predicted"/>
<evidence type="ECO:0000256" key="1">
    <source>
        <dbReference type="ARBA" id="ARBA00001933"/>
    </source>
</evidence>
<dbReference type="PANTHER" id="PTHR13693">
    <property type="entry name" value="CLASS II AMINOTRANSFERASE/8-AMINO-7-OXONONANOATE SYNTHASE"/>
    <property type="match status" value="1"/>
</dbReference>
<protein>
    <submittedName>
        <fullName evidence="5">Aminotransferase class I/II</fullName>
    </submittedName>
</protein>
<dbReference type="STRING" id="51642.NSMM_210007"/>
<organism evidence="5 6">
    <name type="scientific">Nitrosomonas mobilis</name>
    <dbReference type="NCBI Taxonomy" id="51642"/>
    <lineage>
        <taxon>Bacteria</taxon>
        <taxon>Pseudomonadati</taxon>
        <taxon>Pseudomonadota</taxon>
        <taxon>Betaproteobacteria</taxon>
        <taxon>Nitrosomonadales</taxon>
        <taxon>Nitrosomonadaceae</taxon>
        <taxon>Nitrosomonas</taxon>
    </lineage>
</organism>
<dbReference type="Gene3D" id="3.40.640.10">
    <property type="entry name" value="Type I PLP-dependent aspartate aminotransferase-like (Major domain)"/>
    <property type="match status" value="1"/>
</dbReference>
<dbReference type="Gene3D" id="3.90.1150.10">
    <property type="entry name" value="Aspartate Aminotransferase, domain 1"/>
    <property type="match status" value="1"/>
</dbReference>
<dbReference type="InterPro" id="IPR015422">
    <property type="entry name" value="PyrdxlP-dep_Trfase_small"/>
</dbReference>
<dbReference type="PANTHER" id="PTHR13693:SF100">
    <property type="entry name" value="8-AMINO-7-OXONONANOATE SYNTHASE"/>
    <property type="match status" value="1"/>
</dbReference>
<evidence type="ECO:0000256" key="2">
    <source>
        <dbReference type="ARBA" id="ARBA00022679"/>
    </source>
</evidence>
<dbReference type="GO" id="GO:0008710">
    <property type="term" value="F:8-amino-7-oxononanoate synthase activity"/>
    <property type="evidence" value="ECO:0007669"/>
    <property type="project" value="TreeGrafter"/>
</dbReference>
<dbReference type="Pfam" id="PF00155">
    <property type="entry name" value="Aminotran_1_2"/>
    <property type="match status" value="1"/>
</dbReference>
<comment type="cofactor">
    <cofactor evidence="1">
        <name>pyridoxal 5'-phosphate</name>
        <dbReference type="ChEBI" id="CHEBI:597326"/>
    </cofactor>
</comment>
<evidence type="ECO:0000259" key="4">
    <source>
        <dbReference type="Pfam" id="PF00155"/>
    </source>
</evidence>
<gene>
    <name evidence="5" type="ORF">NSMM_210007</name>
</gene>
<dbReference type="EMBL" id="FMWO01000027">
    <property type="protein sequence ID" value="SCZ84559.1"/>
    <property type="molecule type" value="Genomic_DNA"/>
</dbReference>
<keyword evidence="5" id="KW-0032">Aminotransferase</keyword>
<keyword evidence="3" id="KW-0663">Pyridoxal phosphate</keyword>
<dbReference type="AlphaFoldDB" id="A0A1G5SDR7"/>
<evidence type="ECO:0000256" key="3">
    <source>
        <dbReference type="ARBA" id="ARBA00022898"/>
    </source>
</evidence>
<dbReference type="InterPro" id="IPR015424">
    <property type="entry name" value="PyrdxlP-dep_Trfase"/>
</dbReference>
<dbReference type="SUPFAM" id="SSF53383">
    <property type="entry name" value="PLP-dependent transferases"/>
    <property type="match status" value="1"/>
</dbReference>
<dbReference type="GO" id="GO:0009102">
    <property type="term" value="P:biotin biosynthetic process"/>
    <property type="evidence" value="ECO:0007669"/>
    <property type="project" value="TreeGrafter"/>
</dbReference>
<evidence type="ECO:0000313" key="6">
    <source>
        <dbReference type="Proteomes" id="UP000198729"/>
    </source>
</evidence>
<dbReference type="GO" id="GO:0008483">
    <property type="term" value="F:transaminase activity"/>
    <property type="evidence" value="ECO:0007669"/>
    <property type="project" value="UniProtKB-KW"/>
</dbReference>
<sequence length="378" mass="41590">MIDFTSALYLGLHHPSRLLQPWQQLTLGVPAALAEPPGAQEIAQELAQLQGCERGVLMPSTLHLFWDLFGMLCQQPVTLYLDEGTYAIARWGMERLSARGVAVHPFRHHDANALLSRITLQARNRKYPVVVVNGFCPACGTAAPIGDYLDIVRRFGGLLVLDDTQALGILGEAPALHSPYGHGGGGILRWSGYSGPDILVGSSLAKGLGAPVAVLAGSERLLRRFAVASDTRVHSSPPSVAVIQAAVHALAVNRLQGNLVRRRLAQRVGQFRGGLARIGWSSTGGWFPVQTLRGIAGERAIRLHQQLSQNGVQTVLTRPRHGKEPRLSFLFTARHHAREIERCIDMVDTLAREVKRQRKLNDSRDRQLWFAGQRYTYL</sequence>
<dbReference type="InterPro" id="IPR050087">
    <property type="entry name" value="AON_synthase_class-II"/>
</dbReference>
<dbReference type="InterPro" id="IPR015421">
    <property type="entry name" value="PyrdxlP-dep_Trfase_major"/>
</dbReference>
<dbReference type="Proteomes" id="UP000198729">
    <property type="component" value="Unassembled WGS sequence"/>
</dbReference>
<dbReference type="RefSeq" id="WP_090284143.1">
    <property type="nucleotide sequence ID" value="NZ_FMWO01000027.1"/>
</dbReference>
<dbReference type="InterPro" id="IPR004839">
    <property type="entry name" value="Aminotransferase_I/II_large"/>
</dbReference>
<dbReference type="GO" id="GO:0030170">
    <property type="term" value="F:pyridoxal phosphate binding"/>
    <property type="evidence" value="ECO:0007669"/>
    <property type="project" value="InterPro"/>
</dbReference>
<dbReference type="OrthoDB" id="5496437at2"/>
<keyword evidence="2 5" id="KW-0808">Transferase</keyword>
<keyword evidence="6" id="KW-1185">Reference proteome</keyword>
<name>A0A1G5SDR7_9PROT</name>
<accession>A0A1G5SDR7</accession>
<evidence type="ECO:0000313" key="5">
    <source>
        <dbReference type="EMBL" id="SCZ84559.1"/>
    </source>
</evidence>
<feature type="domain" description="Aminotransferase class I/classII large" evidence="4">
    <location>
        <begin position="37"/>
        <end position="341"/>
    </location>
</feature>
<reference evidence="5 6" key="1">
    <citation type="submission" date="2016-10" db="EMBL/GenBank/DDBJ databases">
        <authorList>
            <person name="de Groot N.N."/>
        </authorList>
    </citation>
    <scope>NUCLEOTIDE SEQUENCE [LARGE SCALE GENOMIC DNA]</scope>
    <source>
        <strain evidence="5">1</strain>
    </source>
</reference>